<keyword evidence="26" id="KW-0436">Ligase</keyword>
<feature type="region of interest" description="Disordered" evidence="22">
    <location>
        <begin position="1960"/>
        <end position="1992"/>
    </location>
</feature>
<feature type="domain" description="RanBD1" evidence="23">
    <location>
        <begin position="2169"/>
        <end position="2295"/>
    </location>
</feature>
<evidence type="ECO:0000256" key="17">
    <source>
        <dbReference type="ARBA" id="ARBA00060842"/>
    </source>
</evidence>
<dbReference type="InterPro" id="IPR036443">
    <property type="entry name" value="Znf_RanBP2_sf"/>
</dbReference>
<evidence type="ECO:0000256" key="2">
    <source>
        <dbReference type="ARBA" id="ARBA00004126"/>
    </source>
</evidence>
<dbReference type="OMA" id="DTWECSG"/>
<feature type="compositionally biased region" description="Polar residues" evidence="22">
    <location>
        <begin position="1964"/>
        <end position="1992"/>
    </location>
</feature>
<feature type="region of interest" description="Disordered" evidence="22">
    <location>
        <begin position="2944"/>
        <end position="2999"/>
    </location>
</feature>
<feature type="domain" description="RanBD1" evidence="23">
    <location>
        <begin position="1824"/>
        <end position="1960"/>
    </location>
</feature>
<dbReference type="Gene3D" id="1.25.40.10">
    <property type="entry name" value="Tetratricopeptide repeat domain"/>
    <property type="match status" value="1"/>
</dbReference>
<evidence type="ECO:0000256" key="4">
    <source>
        <dbReference type="ARBA" id="ARBA00022448"/>
    </source>
</evidence>
<proteinExistence type="inferred from homology"/>
<dbReference type="CDD" id="cd00835">
    <property type="entry name" value="RanBD_family"/>
    <property type="match status" value="1"/>
</dbReference>
<feature type="compositionally biased region" description="Polar residues" evidence="22">
    <location>
        <begin position="2495"/>
        <end position="2514"/>
    </location>
</feature>
<evidence type="ECO:0000313" key="25">
    <source>
        <dbReference type="Proteomes" id="UP000694843"/>
    </source>
</evidence>
<gene>
    <name evidence="26" type="primary">LOC108679983</name>
</gene>
<evidence type="ECO:0000256" key="3">
    <source>
        <dbReference type="ARBA" id="ARBA00004567"/>
    </source>
</evidence>
<evidence type="ECO:0000256" key="16">
    <source>
        <dbReference type="ARBA" id="ARBA00023242"/>
    </source>
</evidence>
<dbReference type="InterPro" id="IPR045256">
    <property type="entry name" value="RanBP1_RanBD"/>
</dbReference>
<feature type="compositionally biased region" description="Low complexity" evidence="22">
    <location>
        <begin position="2949"/>
        <end position="2968"/>
    </location>
</feature>
<evidence type="ECO:0000256" key="7">
    <source>
        <dbReference type="ARBA" id="ARBA00022737"/>
    </source>
</evidence>
<dbReference type="FunFam" id="4.10.1060.10:FF:000001">
    <property type="entry name" value="Nuclear pore complex protein Nup153"/>
    <property type="match status" value="1"/>
</dbReference>
<keyword evidence="9" id="KW-0509">mRNA transport</keyword>
<dbReference type="CTD" id="43041"/>
<dbReference type="GO" id="GO:0005737">
    <property type="term" value="C:cytoplasm"/>
    <property type="evidence" value="ECO:0007669"/>
    <property type="project" value="TreeGrafter"/>
</dbReference>
<evidence type="ECO:0000256" key="19">
    <source>
        <dbReference type="ARBA" id="ARBA00078197"/>
    </source>
</evidence>
<dbReference type="KEGG" id="hazt:108679983"/>
<dbReference type="Pfam" id="PF00638">
    <property type="entry name" value="Ran_BP1"/>
    <property type="match status" value="4"/>
</dbReference>
<keyword evidence="16" id="KW-0539">Nucleus</keyword>
<name>A0A8B7PDY6_HYAAZ</name>
<keyword evidence="8 21" id="KW-0863">Zinc-finger</keyword>
<dbReference type="RefSeq" id="XP_018024220.1">
    <property type="nucleotide sequence ID" value="XM_018168731.2"/>
</dbReference>
<dbReference type="Gene3D" id="4.10.1060.10">
    <property type="entry name" value="Zinc finger, RanBP2-type"/>
    <property type="match status" value="2"/>
</dbReference>
<accession>A0A8B7PDY6</accession>
<dbReference type="InterPro" id="IPR001876">
    <property type="entry name" value="Znf_RanBP2"/>
</dbReference>
<evidence type="ECO:0000313" key="26">
    <source>
        <dbReference type="RefSeq" id="XP_018024220.1"/>
    </source>
</evidence>
<dbReference type="PROSITE" id="PS50196">
    <property type="entry name" value="RANBD1"/>
    <property type="match status" value="4"/>
</dbReference>
<dbReference type="SMART" id="SM00160">
    <property type="entry name" value="RanBD"/>
    <property type="match status" value="4"/>
</dbReference>
<keyword evidence="6" id="KW-0479">Metal-binding</keyword>
<dbReference type="SUPFAM" id="SSF50729">
    <property type="entry name" value="PH domain-like"/>
    <property type="match status" value="5"/>
</dbReference>
<evidence type="ECO:0000256" key="13">
    <source>
        <dbReference type="ARBA" id="ARBA00023125"/>
    </source>
</evidence>
<feature type="compositionally biased region" description="Basic and acidic residues" evidence="22">
    <location>
        <begin position="991"/>
        <end position="1000"/>
    </location>
</feature>
<keyword evidence="7" id="KW-0677">Repeat</keyword>
<dbReference type="GO" id="GO:0005643">
    <property type="term" value="C:nuclear pore"/>
    <property type="evidence" value="ECO:0007669"/>
    <property type="project" value="UniProtKB-SubCell"/>
</dbReference>
<dbReference type="InterPro" id="IPR011990">
    <property type="entry name" value="TPR-like_helical_dom_sf"/>
</dbReference>
<evidence type="ECO:0000256" key="14">
    <source>
        <dbReference type="ARBA" id="ARBA00023132"/>
    </source>
</evidence>
<keyword evidence="10" id="KW-0862">Zinc</keyword>
<keyword evidence="5" id="KW-0597">Phosphoprotein</keyword>
<feature type="region of interest" description="Disordered" evidence="22">
    <location>
        <begin position="2105"/>
        <end position="2128"/>
    </location>
</feature>
<dbReference type="GO" id="GO:0015031">
    <property type="term" value="P:protein transport"/>
    <property type="evidence" value="ECO:0007669"/>
    <property type="project" value="UniProtKB-KW"/>
</dbReference>
<protein>
    <recommendedName>
        <fullName evidence="18">Nuclear pore complex protein Nup153</fullName>
    </recommendedName>
    <alternativeName>
        <fullName evidence="20">153 kDa nucleoporin</fullName>
    </alternativeName>
    <alternativeName>
        <fullName evidence="19">Nucleoporin Nup153</fullName>
    </alternativeName>
</protein>
<dbReference type="GO" id="GO:0016874">
    <property type="term" value="F:ligase activity"/>
    <property type="evidence" value="ECO:0007669"/>
    <property type="project" value="UniProtKB-KW"/>
</dbReference>
<evidence type="ECO:0000256" key="12">
    <source>
        <dbReference type="ARBA" id="ARBA00023010"/>
    </source>
</evidence>
<evidence type="ECO:0000256" key="15">
    <source>
        <dbReference type="ARBA" id="ARBA00023136"/>
    </source>
</evidence>
<evidence type="ECO:0000256" key="5">
    <source>
        <dbReference type="ARBA" id="ARBA00022553"/>
    </source>
</evidence>
<comment type="similarity">
    <text evidence="17">Belongs to the NUP153 family.</text>
</comment>
<dbReference type="Pfam" id="PF00641">
    <property type="entry name" value="Zn_ribbon_RanBP"/>
    <property type="match status" value="2"/>
</dbReference>
<dbReference type="Gene3D" id="2.30.29.30">
    <property type="entry name" value="Pleckstrin-homology domain (PH domain)/Phosphotyrosine-binding domain (PTB)"/>
    <property type="match status" value="5"/>
</dbReference>
<keyword evidence="12" id="KW-0811">Translocation</keyword>
<dbReference type="InterPro" id="IPR045255">
    <property type="entry name" value="RanBP1-like"/>
</dbReference>
<dbReference type="PANTHER" id="PTHR23138">
    <property type="entry name" value="RAN BINDING PROTEIN"/>
    <property type="match status" value="1"/>
</dbReference>
<dbReference type="PANTHER" id="PTHR23138:SF87">
    <property type="entry name" value="E3 SUMO-PROTEIN LIGASE RANBP2"/>
    <property type="match status" value="1"/>
</dbReference>
<dbReference type="GO" id="GO:0008270">
    <property type="term" value="F:zinc ion binding"/>
    <property type="evidence" value="ECO:0007669"/>
    <property type="project" value="UniProtKB-KW"/>
</dbReference>
<evidence type="ECO:0000256" key="9">
    <source>
        <dbReference type="ARBA" id="ARBA00022816"/>
    </source>
</evidence>
<evidence type="ECO:0000259" key="23">
    <source>
        <dbReference type="PROSITE" id="PS50196"/>
    </source>
</evidence>
<evidence type="ECO:0000256" key="18">
    <source>
        <dbReference type="ARBA" id="ARBA00068609"/>
    </source>
</evidence>
<dbReference type="SUPFAM" id="SSF90209">
    <property type="entry name" value="Ran binding protein zinc finger-like"/>
    <property type="match status" value="2"/>
</dbReference>
<dbReference type="InterPro" id="IPR011993">
    <property type="entry name" value="PH-like_dom_sf"/>
</dbReference>
<dbReference type="GO" id="GO:0031965">
    <property type="term" value="C:nuclear membrane"/>
    <property type="evidence" value="ECO:0007669"/>
    <property type="project" value="UniProtKB-SubCell"/>
</dbReference>
<dbReference type="SUPFAM" id="SSF48452">
    <property type="entry name" value="TPR-like"/>
    <property type="match status" value="1"/>
</dbReference>
<dbReference type="FunFam" id="2.30.29.30:FF:000018">
    <property type="entry name" value="E3 SUMO-protein ligase RanBP2"/>
    <property type="match status" value="4"/>
</dbReference>
<feature type="region of interest" description="Disordered" evidence="22">
    <location>
        <begin position="2769"/>
        <end position="2799"/>
    </location>
</feature>
<dbReference type="InterPro" id="IPR000156">
    <property type="entry name" value="Ran_bind_dom"/>
</dbReference>
<keyword evidence="13" id="KW-0238">DNA-binding</keyword>
<evidence type="ECO:0000256" key="21">
    <source>
        <dbReference type="PROSITE-ProRule" id="PRU00322"/>
    </source>
</evidence>
<dbReference type="PROSITE" id="PS50199">
    <property type="entry name" value="ZF_RANBP2_2"/>
    <property type="match status" value="2"/>
</dbReference>
<dbReference type="GO" id="GO:0006913">
    <property type="term" value="P:nucleocytoplasmic transport"/>
    <property type="evidence" value="ECO:0007669"/>
    <property type="project" value="InterPro"/>
</dbReference>
<keyword evidence="15" id="KW-0472">Membrane</keyword>
<feature type="domain" description="RanBD1" evidence="23">
    <location>
        <begin position="1301"/>
        <end position="1435"/>
    </location>
</feature>
<evidence type="ECO:0000256" key="11">
    <source>
        <dbReference type="ARBA" id="ARBA00022927"/>
    </source>
</evidence>
<dbReference type="GeneID" id="108679983"/>
<feature type="domain" description="RanBP2-type" evidence="24">
    <location>
        <begin position="2000"/>
        <end position="2029"/>
    </location>
</feature>
<evidence type="ECO:0000256" key="1">
    <source>
        <dbReference type="ARBA" id="ARBA00001947"/>
    </source>
</evidence>
<feature type="region of interest" description="Disordered" evidence="22">
    <location>
        <begin position="985"/>
        <end position="1014"/>
    </location>
</feature>
<feature type="region of interest" description="Disordered" evidence="22">
    <location>
        <begin position="2311"/>
        <end position="2330"/>
    </location>
</feature>
<evidence type="ECO:0000256" key="22">
    <source>
        <dbReference type="SAM" id="MobiDB-lite"/>
    </source>
</evidence>
<reference evidence="26" key="1">
    <citation type="submission" date="2025-08" db="UniProtKB">
        <authorList>
            <consortium name="RefSeq"/>
        </authorList>
    </citation>
    <scope>IDENTIFICATION</scope>
    <source>
        <tissue evidence="26">Whole organism</tissue>
    </source>
</reference>
<organism evidence="25 26">
    <name type="scientific">Hyalella azteca</name>
    <name type="common">Amphipod</name>
    <dbReference type="NCBI Taxonomy" id="294128"/>
    <lineage>
        <taxon>Eukaryota</taxon>
        <taxon>Metazoa</taxon>
        <taxon>Ecdysozoa</taxon>
        <taxon>Arthropoda</taxon>
        <taxon>Crustacea</taxon>
        <taxon>Multicrustacea</taxon>
        <taxon>Malacostraca</taxon>
        <taxon>Eumalacostraca</taxon>
        <taxon>Peracarida</taxon>
        <taxon>Amphipoda</taxon>
        <taxon>Senticaudata</taxon>
        <taxon>Talitrida</taxon>
        <taxon>Talitroidea</taxon>
        <taxon>Hyalellidae</taxon>
        <taxon>Hyalella</taxon>
    </lineage>
</organism>
<sequence length="3147" mass="336795">MLRSKKDVDRHVRDILSKVKSDNERKLRGYNIARFYHNVGEHEIASRYVSEFLAVRPKAIDGHRLLGQILEANGKKEKAVLAYKTAYELGDGQKDLVIKICELYSEVPCDVSVLMHWADEGQRLCPHHEAITKLRSTIISNSSEANSKAKLRDLYLDQIKVNPASAELQSNLVRLYLDWSSEDPNKLQEAYNYVRDVEARRPFTHSLLWYQTIIEVADCHEKQSGNSSSLGVDYHSWVLTALDRLVHLTLCAASSSSVSSIVDSNRESYLTEAANLLQKFDNKLAAVKKLGCGPELEQAMAGQLFFHLAQYVMISAKRTSFPLNPNSVSCLLLHACASPAPDASRHCYLHRLAAYRLSQGYHIVHSLAKDAGTSPTTLLNKVRQQCGNRESKEEAFRAVFGSRVSSDQSYFLHHSGYGEQELAIPSADEAKSFDQTVCVNESSQLREVLWLYLQGILRRASASASQGNNSLNVSNLNSSSVGNTSISSGGGGGGNLNSLMNSALKKNQPYFPHKLFDGLQFATSHLNSAVPDSLSHLDLLAFLAATIYCQLENGACSGSVRSAVCKTSVCSGWLLHTPQQEEWWSAAHDLFVSSSRRSALAKGIGKCRQVVQRGLEAIRLLAGGGISVPLAVHIANCFTHWASCAADEDEVSISEITALEERAEHCWQRVLSLCSRNNANGTSHIPRNQLFETARHGMGSLKLDEVEEEGRLFLAKRLIKSGRRQEALQSLGQLKSPEAAFQRALVYKQQASEMVSAVSGNLSLFTPEQRGQHTLYLTQARDTLYLTLDRLRMPGVDRNHPLNATLSAEMANVERALTSITANLINNSFHEGDGESEVEPLSPIHHGHDLSLGGESIIDGCHAISGTPARGGRAMSTLRVEARPSPERLDAQVRHLTTVQEQTLQNLCEQNSALRTHNAALRETCNTVATQVKENAQLFRSILEQNKSMSMDCYSHILTQVKGISGSVDELVGEVQKLRKEMMEVKSALHKRPDDADGRGDGLPAHPTPPPHQSMLSQLYMGCYAGQVGAAGVPHPLTSHLLPPHSAMLPGHAPHGSPFLPPATLADASYLSSSSAAGVHMSRLLGGVNTSVADPPSPLPSSVSARVHFQDLPALASPLPVASAAASSSTLSGILSSPYLGTSSITGSSTSAPHNYQIPLPATSFAGAVPLPLHTPDRSSSLIPTSGLLASVPPPIYSAVTPGNSPHPVSHHGSAVAASSFTASSASPLQTMFLGSAGLVPVTTASVTDAPLTGKIKSIPQRVQKISENGLDNSTAVTEVSGLSNTSNEYYHDDGHDPCPDFVPVVPLPAKVEVHTGEEDEQVLFEDRARLYRIVAKEWKERGTGVIKILHNSPKKSVRVLMRRDQTFKICANHLITPSMLLKKLPKHDNAWLWGAQDYADEQLASETFCCKFKTEEIASRFNRAIIEAKMLATEYMKDTSVSSEVTSAASVTTETLKPLSELFKKAPGSWTCSSCFVVNTAESSRCIACTSPNPSAPFTSAATSSEAAVDLSNAGGFKFGFLSSNSTAASPIFSSVSPAKASGSITFGVSGQAGVKPSPFSTPTPGLFSTPLGNNKPSTEFKKEESSISLFVTPKSEINTPVAASSLSSSSIFNTPNRTSILSTPTLSLPTSSTGVMPSASSLFGTPVTGSVFSVAPSSSLIFSQSTSQVPSVTSAVTTSAVAQSKTLFGGFSFTSAPTMAPPKEQEIKKEEEPIKKPSIFSSFTFGSSNTDSGKSSTFSFKTDGSNSKDAAAQSVAILSNSNINEALTFSALADGSNLQAADVFKTKDLNAFKPQPLFIGKNTSVSGNESSEKVEEYEPEVHFEPVIPLPELVQVKTGEEDEEQLFCERAKLYRWAEATKEWKERGLGDVKILSNENTGKIRLLMRREKTLKICANHYITPDLTISFRSDSDKALSWIANDFAESEVIRENFTIKFKTPELANNFKVKFENAQQMLREKAVPSSTLTEDSKSQDSVTKDASNTKPQSSKSLMDMFKPAAGSWECDTCLLRNNADSVTCASCQSLKPGTSAAEVTVKPSKDAVQTSISFGIPSSASASATSFTPAFKFGLASGPTPAFSFGLPTTSTSTSASLSSAAPANFSFKPTPVVANNENSDTPEATEDKSNFKFGSPEKFEFSFKPRPPRSRDVSHCESEDGVVEEDEGDHLYFEPVVPLPDKVDVITGEEDEEILYCHRAKLFRKAGPEWKERGLGDIKILRHRETGRVRLLMRREQVHKICLNHHLTEAIKLNEKDEKSFYWVAQDYSEDPPSLETFAIRFKTPDIAQAFKKAAADALNGVAAPAAAVNTSVAKSDVQEKSTSKDQADGCVLSSTTQQESSRLALARKLLLPDDFFAFEEAERRCSGCLGCKVDTLPPFLEPETPAGNVLKDFPRDEFPSATTPSFAARSVFGTKASDSVLAKPLFGSTPSVSSASLSFGSAPPARSLFGGANADEQKPSSSLFAGPSVGSLFGGATTPSVSANSVFGGASTTPNSASKGTVFGNLNPSSTGGQTQSPFFGAPSSSSVSGDAPSTTSKPSLFGGASSLAGKTSSALASNSVFSEIATSSSASVFGGSITPSSTSVFGGSITPSSTSVFGGNTTSSTASVFGGSTTSSSASVFGGSTTSSSASIFGGGPAANSGSLFGGISKSGTSLFGAPATSASLFGGSSAFGASTAPTSSSPFSDTSKAGSLFGSLAVTVSAALPSNSSTVFGGATAGTTGGSLFGGASSTEGKGLISFADIPAATEGFASKAPTDMSAWQSKPLFASFNKSNNQSRDDSVDQTQNEEDDSHDPHFEPVIPMPDLIEVKTGEEDLEVVYSHRCKTFRFDNNTKEWKERGLGDIKILYDPSNQKFRILQRREQIHKLAVHHYLLPGQKLTPLASSDTAWCWYAHDFSEVAQGSQEQLAAKFKNSQIAGEFKAKFEECVSKVESLNNSSFSTPADLLKNDSSPASNGGAATAAADTSTKSKLVSGSVQPPKFVESETESSETGEDDEDDDDYIDSSIMFEKSCQLEKRLGENWDDLGTVILRIVYESDSDGARLMATDESDLLLLDHVLTADLAYDDIDECIVSWAALDLSTQPACHVKLRATFQDYDDKEIFIGTLEEGREFANRDGVNEGSCGEPVVRACDPELASVMAQLLKSIKE</sequence>
<dbReference type="OrthoDB" id="6356316at2759"/>
<dbReference type="GO" id="GO:0003677">
    <property type="term" value="F:DNA binding"/>
    <property type="evidence" value="ECO:0007669"/>
    <property type="project" value="UniProtKB-KW"/>
</dbReference>
<dbReference type="PROSITE" id="PS01358">
    <property type="entry name" value="ZF_RANBP2_1"/>
    <property type="match status" value="2"/>
</dbReference>
<feature type="region of interest" description="Disordered" evidence="22">
    <location>
        <begin position="2495"/>
        <end position="2537"/>
    </location>
</feature>
<feature type="domain" description="RanBP2-type" evidence="24">
    <location>
        <begin position="1467"/>
        <end position="1496"/>
    </location>
</feature>
<evidence type="ECO:0000256" key="8">
    <source>
        <dbReference type="ARBA" id="ARBA00022771"/>
    </source>
</evidence>
<feature type="compositionally biased region" description="Low complexity" evidence="22">
    <location>
        <begin position="2515"/>
        <end position="2535"/>
    </location>
</feature>
<comment type="subcellular location">
    <subcellularLocation>
        <location evidence="2">Nucleus membrane</location>
    </subcellularLocation>
    <subcellularLocation>
        <location evidence="3">Nucleus</location>
        <location evidence="3">Nuclear pore complex</location>
    </subcellularLocation>
</comment>
<keyword evidence="11" id="KW-0653">Protein transport</keyword>
<evidence type="ECO:0000256" key="10">
    <source>
        <dbReference type="ARBA" id="ARBA00022833"/>
    </source>
</evidence>
<evidence type="ECO:0000259" key="24">
    <source>
        <dbReference type="PROSITE" id="PS50199"/>
    </source>
</evidence>
<feature type="compositionally biased region" description="Polar residues" evidence="22">
    <location>
        <begin position="2110"/>
        <end position="2119"/>
    </location>
</feature>
<dbReference type="SMART" id="SM00547">
    <property type="entry name" value="ZnF_RBZ"/>
    <property type="match status" value="2"/>
</dbReference>
<dbReference type="GO" id="GO:0051028">
    <property type="term" value="P:mRNA transport"/>
    <property type="evidence" value="ECO:0007669"/>
    <property type="project" value="UniProtKB-KW"/>
</dbReference>
<feature type="domain" description="RanBD1" evidence="23">
    <location>
        <begin position="2795"/>
        <end position="2932"/>
    </location>
</feature>
<dbReference type="GO" id="GO:0005096">
    <property type="term" value="F:GTPase activator activity"/>
    <property type="evidence" value="ECO:0007669"/>
    <property type="project" value="TreeGrafter"/>
</dbReference>
<dbReference type="Proteomes" id="UP000694843">
    <property type="component" value="Unplaced"/>
</dbReference>
<evidence type="ECO:0000256" key="20">
    <source>
        <dbReference type="ARBA" id="ARBA00079437"/>
    </source>
</evidence>
<keyword evidence="25" id="KW-1185">Reference proteome</keyword>
<comment type="cofactor">
    <cofactor evidence="1">
        <name>Zn(2+)</name>
        <dbReference type="ChEBI" id="CHEBI:29105"/>
    </cofactor>
</comment>
<keyword evidence="4" id="KW-0813">Transport</keyword>
<dbReference type="CDD" id="cd13179">
    <property type="entry name" value="RanBD_RanBP1"/>
    <property type="match status" value="2"/>
</dbReference>
<feature type="compositionally biased region" description="Acidic residues" evidence="22">
    <location>
        <begin position="2983"/>
        <end position="2999"/>
    </location>
</feature>
<keyword evidence="14" id="KW-0906">Nuclear pore complex</keyword>
<evidence type="ECO:0000256" key="6">
    <source>
        <dbReference type="ARBA" id="ARBA00022723"/>
    </source>
</evidence>
<feature type="compositionally biased region" description="Basic and acidic residues" evidence="22">
    <location>
        <begin position="2314"/>
        <end position="2325"/>
    </location>
</feature>